<dbReference type="PROSITE" id="PS00571">
    <property type="entry name" value="AMIDASES"/>
    <property type="match status" value="1"/>
</dbReference>
<feature type="binding site" evidence="5">
    <location>
        <begin position="208"/>
        <end position="211"/>
    </location>
    <ligand>
        <name>substrate</name>
    </ligand>
</feature>
<dbReference type="EC" id="3.5.1.4" evidence="3"/>
<comment type="catalytic activity">
    <reaction evidence="1">
        <text>a monocarboxylic acid amide + H2O = a monocarboxylate + NH4(+)</text>
        <dbReference type="Rhea" id="RHEA:12020"/>
        <dbReference type="ChEBI" id="CHEBI:15377"/>
        <dbReference type="ChEBI" id="CHEBI:28938"/>
        <dbReference type="ChEBI" id="CHEBI:35757"/>
        <dbReference type="ChEBI" id="CHEBI:83628"/>
        <dbReference type="EC" id="3.5.1.4"/>
    </reaction>
</comment>
<evidence type="ECO:0000256" key="2">
    <source>
        <dbReference type="ARBA" id="ARBA00009199"/>
    </source>
</evidence>
<dbReference type="OrthoDB" id="6428749at2759"/>
<evidence type="ECO:0000256" key="4">
    <source>
        <dbReference type="ARBA" id="ARBA00022801"/>
    </source>
</evidence>
<dbReference type="GO" id="GO:0004040">
    <property type="term" value="F:amidase activity"/>
    <property type="evidence" value="ECO:0007669"/>
    <property type="project" value="UniProtKB-EC"/>
</dbReference>
<dbReference type="InterPro" id="IPR036928">
    <property type="entry name" value="AS_sf"/>
</dbReference>
<name>A0A0L0NHH3_TOLOC</name>
<reference evidence="7 8" key="1">
    <citation type="journal article" date="2015" name="BMC Genomics">
        <title>The genome of the truffle-parasite Tolypocladium ophioglossoides and the evolution of antifungal peptaibiotics.</title>
        <authorList>
            <person name="Quandt C.A."/>
            <person name="Bushley K.E."/>
            <person name="Spatafora J.W."/>
        </authorList>
    </citation>
    <scope>NUCLEOTIDE SEQUENCE [LARGE SCALE GENOMIC DNA]</scope>
    <source>
        <strain evidence="7 8">CBS 100239</strain>
    </source>
</reference>
<evidence type="ECO:0000259" key="6">
    <source>
        <dbReference type="Pfam" id="PF01425"/>
    </source>
</evidence>
<dbReference type="AlphaFoldDB" id="A0A0L0NHH3"/>
<dbReference type="SUPFAM" id="SSF75304">
    <property type="entry name" value="Amidase signature (AS) enzymes"/>
    <property type="match status" value="1"/>
</dbReference>
<evidence type="ECO:0000256" key="1">
    <source>
        <dbReference type="ARBA" id="ARBA00001311"/>
    </source>
</evidence>
<accession>A0A0L0NHH3</accession>
<dbReference type="Gene3D" id="3.90.1300.10">
    <property type="entry name" value="Amidase signature (AS) domain"/>
    <property type="match status" value="1"/>
</dbReference>
<dbReference type="STRING" id="1163406.A0A0L0NHH3"/>
<dbReference type="Pfam" id="PF01425">
    <property type="entry name" value="Amidase"/>
    <property type="match status" value="1"/>
</dbReference>
<evidence type="ECO:0000313" key="8">
    <source>
        <dbReference type="Proteomes" id="UP000036947"/>
    </source>
</evidence>
<evidence type="ECO:0000256" key="5">
    <source>
        <dbReference type="PIRSR" id="PIRSR001221-2"/>
    </source>
</evidence>
<keyword evidence="4" id="KW-0378">Hydrolase</keyword>
<dbReference type="InterPro" id="IPR023631">
    <property type="entry name" value="Amidase_dom"/>
</dbReference>
<dbReference type="EMBL" id="LFRF01000003">
    <property type="protein sequence ID" value="KND93498.1"/>
    <property type="molecule type" value="Genomic_DNA"/>
</dbReference>
<feature type="binding site" evidence="5">
    <location>
        <position position="187"/>
    </location>
    <ligand>
        <name>substrate</name>
    </ligand>
</feature>
<comment type="caution">
    <text evidence="7">The sequence shown here is derived from an EMBL/GenBank/DDBJ whole genome shotgun (WGS) entry which is preliminary data.</text>
</comment>
<evidence type="ECO:0000313" key="7">
    <source>
        <dbReference type="EMBL" id="KND93498.1"/>
    </source>
</evidence>
<keyword evidence="8" id="KW-1185">Reference proteome</keyword>
<dbReference type="PIRSF" id="PIRSF001221">
    <property type="entry name" value="Amidase_fungi"/>
    <property type="match status" value="1"/>
</dbReference>
<organism evidence="7 8">
    <name type="scientific">Tolypocladium ophioglossoides (strain CBS 100239)</name>
    <name type="common">Snaketongue truffleclub</name>
    <name type="synonym">Elaphocordyceps ophioglossoides</name>
    <dbReference type="NCBI Taxonomy" id="1163406"/>
    <lineage>
        <taxon>Eukaryota</taxon>
        <taxon>Fungi</taxon>
        <taxon>Dikarya</taxon>
        <taxon>Ascomycota</taxon>
        <taxon>Pezizomycotina</taxon>
        <taxon>Sordariomycetes</taxon>
        <taxon>Hypocreomycetidae</taxon>
        <taxon>Hypocreales</taxon>
        <taxon>Ophiocordycipitaceae</taxon>
        <taxon>Tolypocladium</taxon>
    </lineage>
</organism>
<feature type="binding site" evidence="5">
    <location>
        <position position="161"/>
    </location>
    <ligand>
        <name>substrate</name>
    </ligand>
</feature>
<gene>
    <name evidence="7" type="ORF">TOPH_01978</name>
</gene>
<dbReference type="Proteomes" id="UP000036947">
    <property type="component" value="Unassembled WGS sequence"/>
</dbReference>
<comment type="similarity">
    <text evidence="2">Belongs to the amidase family.</text>
</comment>
<dbReference type="InterPro" id="IPR020556">
    <property type="entry name" value="Amidase_CS"/>
</dbReference>
<proteinExistence type="inferred from homology"/>
<dbReference type="PANTHER" id="PTHR46072">
    <property type="entry name" value="AMIDASE-RELATED-RELATED"/>
    <property type="match status" value="1"/>
</dbReference>
<sequence length="531" mass="58357">MENNTWKGLAEEKRSRLDEAIREEWRIKTQPTGPSVMNYPRDGGILSGDELPITESSAADLVQKMANGELTSVAATLAFCKRAALAQQLLNCNLEFFPDMALARAKELDEYYAKHKKPGLETTMGYVAWIGKYDTEDSVLVMLLYKAGAVFYVKTSVPQSLMVCETLNNIIGRTVNPRNKSWSCGGSSGGEGALVGFRGSLIGVGTDIGGSIRIPSAFNFLFGLRPSHGRLPYAKMANSMEGQETIHSVCGPLCHSMKDMKLFITSVLAEKPWLYDSKVIPMPWRQSEEDAIKLKLSSSGLTLAFYTCDGRVLPHPPVIRAMQTVVNRAKQAGHMVVPWEPYKHPYAVDLANRIYASDGGADIFGTLKQSGEPAVPNFGDLINPSLPKLDLNEVWDANLEKWKYQCEYLSALRTIENELGRDIDAIVAPVTPTAAIRHDQFKYHGYTSAINLLDFTSVVLPVTFADKAIDVKNNAFKPLTNVDSVVQAEYDGEAYHGAPVAVQIIGRRLSEERTMAIAEELARLIGGETAA</sequence>
<evidence type="ECO:0000256" key="3">
    <source>
        <dbReference type="ARBA" id="ARBA00012922"/>
    </source>
</evidence>
<feature type="domain" description="Amidase" evidence="6">
    <location>
        <begin position="75"/>
        <end position="514"/>
    </location>
</feature>
<dbReference type="PANTHER" id="PTHR46072:SF9">
    <property type="entry name" value="ACETAMIDASE"/>
    <property type="match status" value="1"/>
</dbReference>
<protein>
    <recommendedName>
        <fullName evidence="3">amidase</fullName>
        <ecNumber evidence="3">3.5.1.4</ecNumber>
    </recommendedName>
</protein>